<organism evidence="4 5">
    <name type="scientific">Vitrella brassicaformis (strain CCMP3155)</name>
    <dbReference type="NCBI Taxonomy" id="1169540"/>
    <lineage>
        <taxon>Eukaryota</taxon>
        <taxon>Sar</taxon>
        <taxon>Alveolata</taxon>
        <taxon>Colpodellida</taxon>
        <taxon>Vitrellaceae</taxon>
        <taxon>Vitrella</taxon>
    </lineage>
</organism>
<dbReference type="Proteomes" id="UP000041254">
    <property type="component" value="Unassembled WGS sequence"/>
</dbReference>
<protein>
    <submittedName>
        <fullName evidence="4">Uncharacterized protein</fullName>
    </submittedName>
</protein>
<evidence type="ECO:0000256" key="3">
    <source>
        <dbReference type="SAM" id="SignalP"/>
    </source>
</evidence>
<evidence type="ECO:0000256" key="1">
    <source>
        <dbReference type="ARBA" id="ARBA00022884"/>
    </source>
</evidence>
<feature type="region of interest" description="Disordered" evidence="2">
    <location>
        <begin position="236"/>
        <end position="255"/>
    </location>
</feature>
<dbReference type="PhylomeDB" id="A0A0G4FY89"/>
<dbReference type="STRING" id="1169540.A0A0G4FY89"/>
<dbReference type="EMBL" id="CDMY01000524">
    <property type="protein sequence ID" value="CEM20320.1"/>
    <property type="molecule type" value="Genomic_DNA"/>
</dbReference>
<dbReference type="InParanoid" id="A0A0G4FY89"/>
<name>A0A0G4FY89_VITBC</name>
<evidence type="ECO:0000313" key="4">
    <source>
        <dbReference type="EMBL" id="CEM20320.1"/>
    </source>
</evidence>
<feature type="chain" id="PRO_5005189239" evidence="3">
    <location>
        <begin position="25"/>
        <end position="343"/>
    </location>
</feature>
<keyword evidence="3" id="KW-0732">Signal</keyword>
<gene>
    <name evidence="4" type="ORF">Vbra_16438</name>
</gene>
<reference evidence="4 5" key="1">
    <citation type="submission" date="2014-11" db="EMBL/GenBank/DDBJ databases">
        <authorList>
            <person name="Zhu J."/>
            <person name="Qi W."/>
            <person name="Song R."/>
        </authorList>
    </citation>
    <scope>NUCLEOTIDE SEQUENCE [LARGE SCALE GENOMIC DNA]</scope>
</reference>
<keyword evidence="5" id="KW-1185">Reference proteome</keyword>
<evidence type="ECO:0000313" key="5">
    <source>
        <dbReference type="Proteomes" id="UP000041254"/>
    </source>
</evidence>
<dbReference type="VEuPathDB" id="CryptoDB:Vbra_16438"/>
<dbReference type="PANTHER" id="PTHR13734">
    <property type="entry name" value="TRNA-NUCLEOTIDYLTRANSFERASE"/>
    <property type="match status" value="1"/>
</dbReference>
<dbReference type="PANTHER" id="PTHR13734:SF5">
    <property type="entry name" value="CCA TRNA NUCLEOTIDYLTRANSFERASE, MITOCHONDRIAL"/>
    <property type="match status" value="1"/>
</dbReference>
<feature type="compositionally biased region" description="Pro residues" evidence="2">
    <location>
        <begin position="246"/>
        <end position="255"/>
    </location>
</feature>
<feature type="signal peptide" evidence="3">
    <location>
        <begin position="1"/>
        <end position="24"/>
    </location>
</feature>
<sequence>MMGRSHPVHAWLLITSLRLAPILFELPRKIQWRPEQLDRYVRPSAPDVVPPGDVAGNYTFEEAVYSDGMQTVQNLHSVIDKLQGDGVFSMEKWEPDEKRLMRYAAFLAPIAGLQYEGKKGKASSVVIYLLGDRLKLPKRDAERVDLILSVALEYQRLVGDWGEGGVPPPPKTHAGAPSAAAQQQEGADEADGTTHEGSSASQRYRRVDLGLILRKAGHLWNASLMVAMAGAIGRVTPSSPSHTQPTTPPLSGPPPAVPLHSSKHVISSYRAVKEAVEWFGLDGVWDKGPPLDGNAVKSVLPKLPKGPKFKEVMDEQVVWMLGHPEGTADECRAFIKERFADFA</sequence>
<evidence type="ECO:0000256" key="2">
    <source>
        <dbReference type="SAM" id="MobiDB-lite"/>
    </source>
</evidence>
<dbReference type="AlphaFoldDB" id="A0A0G4FY89"/>
<keyword evidence="1" id="KW-0694">RNA-binding</keyword>
<feature type="region of interest" description="Disordered" evidence="2">
    <location>
        <begin position="161"/>
        <end position="201"/>
    </location>
</feature>
<dbReference type="GO" id="GO:0052929">
    <property type="term" value="F:ATP:3'-cytidine-cytidine-tRNA adenylyltransferase activity"/>
    <property type="evidence" value="ECO:0007669"/>
    <property type="project" value="TreeGrafter"/>
</dbReference>
<dbReference type="SUPFAM" id="SSF81891">
    <property type="entry name" value="Poly A polymerase C-terminal region-like"/>
    <property type="match status" value="1"/>
</dbReference>
<accession>A0A0G4FY89</accession>
<dbReference type="GO" id="GO:0052927">
    <property type="term" value="F:CC tRNA cytidylyltransferase activity"/>
    <property type="evidence" value="ECO:0007669"/>
    <property type="project" value="TreeGrafter"/>
</dbReference>
<dbReference type="GO" id="GO:0001680">
    <property type="term" value="P:tRNA 3'-terminal CCA addition"/>
    <property type="evidence" value="ECO:0007669"/>
    <property type="project" value="TreeGrafter"/>
</dbReference>
<proteinExistence type="predicted"/>
<dbReference type="GO" id="GO:0003723">
    <property type="term" value="F:RNA binding"/>
    <property type="evidence" value="ECO:0007669"/>
    <property type="project" value="UniProtKB-KW"/>
</dbReference>
<feature type="compositionally biased region" description="Low complexity" evidence="2">
    <location>
        <begin position="236"/>
        <end position="245"/>
    </location>
</feature>